<evidence type="ECO:0000256" key="1">
    <source>
        <dbReference type="ARBA" id="ARBA00023267"/>
    </source>
</evidence>
<dbReference type="PROSITE" id="PS50968">
    <property type="entry name" value="BIOTINYL_LIPOYL"/>
    <property type="match status" value="1"/>
</dbReference>
<dbReference type="FunFam" id="2.40.50.100:FF:000003">
    <property type="entry name" value="Acetyl-CoA carboxylase biotin carboxyl carrier protein"/>
    <property type="match status" value="1"/>
</dbReference>
<protein>
    <submittedName>
        <fullName evidence="2">Propionyl-CoA carboxylase alpha chain, mitochondrial</fullName>
    </submittedName>
</protein>
<sequence>MEPNKVTGTGSMCVAPMAGLLRSVSVKVGDHVTAGQELCVLEAMKMQKSLSAAKAGVVKKVNCKAGDNVGEGDVLIELD</sequence>
<keyword evidence="3" id="KW-1185">Reference proteome</keyword>
<dbReference type="SUPFAM" id="SSF51230">
    <property type="entry name" value="Single hybrid motif"/>
    <property type="match status" value="1"/>
</dbReference>
<dbReference type="InterPro" id="IPR000089">
    <property type="entry name" value="Biotin_lipoyl"/>
</dbReference>
<dbReference type="Gene3D" id="2.40.50.100">
    <property type="match status" value="1"/>
</dbReference>
<comment type="caution">
    <text evidence="2">The sequence shown here is derived from an EMBL/GenBank/DDBJ whole genome shotgun (WGS) entry which is preliminary data.</text>
</comment>
<evidence type="ECO:0000313" key="3">
    <source>
        <dbReference type="Proteomes" id="UP000286415"/>
    </source>
</evidence>
<dbReference type="AlphaFoldDB" id="A0A419PYX3"/>
<dbReference type="InterPro" id="IPR011053">
    <property type="entry name" value="Single_hybrid_motif"/>
</dbReference>
<dbReference type="PANTHER" id="PTHR45266:SF3">
    <property type="entry name" value="OXALOACETATE DECARBOXYLASE ALPHA CHAIN"/>
    <property type="match status" value="1"/>
</dbReference>
<dbReference type="PANTHER" id="PTHR45266">
    <property type="entry name" value="OXALOACETATE DECARBOXYLASE ALPHA CHAIN"/>
    <property type="match status" value="1"/>
</dbReference>
<keyword evidence="1" id="KW-0092">Biotin</keyword>
<organism evidence="2 3">
    <name type="scientific">Clonorchis sinensis</name>
    <name type="common">Chinese liver fluke</name>
    <dbReference type="NCBI Taxonomy" id="79923"/>
    <lineage>
        <taxon>Eukaryota</taxon>
        <taxon>Metazoa</taxon>
        <taxon>Spiralia</taxon>
        <taxon>Lophotrochozoa</taxon>
        <taxon>Platyhelminthes</taxon>
        <taxon>Trematoda</taxon>
        <taxon>Digenea</taxon>
        <taxon>Opisthorchiida</taxon>
        <taxon>Opisthorchiata</taxon>
        <taxon>Opisthorchiidae</taxon>
        <taxon>Clonorchis</taxon>
    </lineage>
</organism>
<dbReference type="EMBL" id="NIRI02000076">
    <property type="protein sequence ID" value="KAG5442327.1"/>
    <property type="molecule type" value="Genomic_DNA"/>
</dbReference>
<dbReference type="InterPro" id="IPR050709">
    <property type="entry name" value="Biotin_Carboxyl_Carrier/Decarb"/>
</dbReference>
<dbReference type="OrthoDB" id="6239529at2759"/>
<dbReference type="InterPro" id="IPR001882">
    <property type="entry name" value="Biotin_BS"/>
</dbReference>
<dbReference type="Pfam" id="PF00364">
    <property type="entry name" value="Biotin_lipoyl"/>
    <property type="match status" value="1"/>
</dbReference>
<dbReference type="InParanoid" id="A0A419PYX3"/>
<evidence type="ECO:0000313" key="2">
    <source>
        <dbReference type="EMBL" id="KAG5442327.1"/>
    </source>
</evidence>
<dbReference type="Proteomes" id="UP000286415">
    <property type="component" value="Unassembled WGS sequence"/>
</dbReference>
<accession>A0A419PYX3</accession>
<reference evidence="2 3" key="2">
    <citation type="journal article" date="2021" name="Genomics">
        <title>High-quality reference genome for Clonorchis sinensis.</title>
        <authorList>
            <person name="Young N.D."/>
            <person name="Stroehlein A.J."/>
            <person name="Kinkar L."/>
            <person name="Wang T."/>
            <person name="Sohn W.M."/>
            <person name="Chang B.C.H."/>
            <person name="Kaur P."/>
            <person name="Weisz D."/>
            <person name="Dudchenko O."/>
            <person name="Aiden E.L."/>
            <person name="Korhonen P.K."/>
            <person name="Gasser R.B."/>
        </authorList>
    </citation>
    <scope>NUCLEOTIDE SEQUENCE [LARGE SCALE GENOMIC DNA]</scope>
    <source>
        <strain evidence="2">Cs-k2</strain>
    </source>
</reference>
<name>A0A419PYX3_CLOSI</name>
<dbReference type="STRING" id="79923.A0A419PYX3"/>
<reference evidence="2 3" key="1">
    <citation type="journal article" date="2018" name="Biotechnol. Adv.">
        <title>Improved genomic resources and new bioinformatic workflow for the carcinogenic parasite Clonorchis sinensis: Biotechnological implications.</title>
        <authorList>
            <person name="Wang D."/>
            <person name="Korhonen P.K."/>
            <person name="Gasser R.B."/>
            <person name="Young N.D."/>
        </authorList>
    </citation>
    <scope>NUCLEOTIDE SEQUENCE [LARGE SCALE GENOMIC DNA]</scope>
    <source>
        <strain evidence="2">Cs-k2</strain>
    </source>
</reference>
<dbReference type="CDD" id="cd06850">
    <property type="entry name" value="biotinyl_domain"/>
    <property type="match status" value="1"/>
</dbReference>
<dbReference type="PROSITE" id="PS00188">
    <property type="entry name" value="BIOTIN"/>
    <property type="match status" value="1"/>
</dbReference>
<proteinExistence type="predicted"/>
<gene>
    <name evidence="2" type="ORF">CSKR_114439</name>
</gene>